<feature type="signal peptide" evidence="2">
    <location>
        <begin position="1"/>
        <end position="20"/>
    </location>
</feature>
<name>A0ABV8AI47_9FLAO</name>
<dbReference type="Pfam" id="PF18962">
    <property type="entry name" value="Por_Secre_tail"/>
    <property type="match status" value="1"/>
</dbReference>
<organism evidence="4 5">
    <name type="scientific">Winogradskyella maritima</name>
    <dbReference type="NCBI Taxonomy" id="1517766"/>
    <lineage>
        <taxon>Bacteria</taxon>
        <taxon>Pseudomonadati</taxon>
        <taxon>Bacteroidota</taxon>
        <taxon>Flavobacteriia</taxon>
        <taxon>Flavobacteriales</taxon>
        <taxon>Flavobacteriaceae</taxon>
        <taxon>Winogradskyella</taxon>
    </lineage>
</organism>
<dbReference type="Proteomes" id="UP001595812">
    <property type="component" value="Unassembled WGS sequence"/>
</dbReference>
<dbReference type="RefSeq" id="WP_386099568.1">
    <property type="nucleotide sequence ID" value="NZ_JBHSAT010000004.1"/>
</dbReference>
<dbReference type="InterPro" id="IPR052918">
    <property type="entry name" value="Motility_Chemotaxis_Reg"/>
</dbReference>
<dbReference type="PANTHER" id="PTHR35580">
    <property type="entry name" value="CELL SURFACE GLYCOPROTEIN (S-LAYER PROTEIN)-LIKE PROTEIN"/>
    <property type="match status" value="1"/>
</dbReference>
<accession>A0ABV8AI47</accession>
<dbReference type="NCBIfam" id="TIGR04183">
    <property type="entry name" value="Por_Secre_tail"/>
    <property type="match status" value="1"/>
</dbReference>
<dbReference type="PANTHER" id="PTHR35580:SF1">
    <property type="entry name" value="PHYTASE-LIKE DOMAIN-CONTAINING PROTEIN"/>
    <property type="match status" value="1"/>
</dbReference>
<sequence>MKNNYLFILCFICCSLFVNSQTFEWGHGIGGTGNDYAKDVAVDANDNVYIIGEFSGTVDFDPSSNTVNRTSNGGLDIFLLKLDSSGNFVWIRTYGSVDDEIGRTVTIDDSGKVIAGGGFRNTVNFSNTGTPINKTSNGGLDAFILGLTAGGANDFILTFGGSGNDNVFDNVVDFNNDLIVTGNFSGTADLNPTTGTQNETAGALTDPFVIKLNLGTLRPSFVWAKTFIGNNTSFSNFGRAVAVDGNNNIISVGRFKGTNDFDPGSGVANAGSSGLYSAYISKLDSNGNFLYRKTLVGGQPTPQGEGLDIMDVVIDSNNNIIMTGRFDGTVDFDPNSGTFNMASFTISGDNKQSLFLWKLTDAGNFVYAKNFTSTSNTLNTYSVDVDSNDDIYFSGRFSDTFTQNPDASFFLTANGTFNGFITKMSNAGAWQYTLKVGENGTDYIQSTTLRNDKIVQVGRYSGSIDLAPGSTVFTENSVGSSDLFVQKLQENSLSTEGFLNNQNIKIFPNPTQQYILIQGLESLNYEVLTLQGKRLLKGNYTSGIDKIDVSSLSSGMYIISISNQDGSQSMKHKILKN</sequence>
<reference evidence="5" key="1">
    <citation type="journal article" date="2019" name="Int. J. Syst. Evol. Microbiol.">
        <title>The Global Catalogue of Microorganisms (GCM) 10K type strain sequencing project: providing services to taxonomists for standard genome sequencing and annotation.</title>
        <authorList>
            <consortium name="The Broad Institute Genomics Platform"/>
            <consortium name="The Broad Institute Genome Sequencing Center for Infectious Disease"/>
            <person name="Wu L."/>
            <person name="Ma J."/>
        </authorList>
    </citation>
    <scope>NUCLEOTIDE SEQUENCE [LARGE SCALE GENOMIC DNA]</scope>
    <source>
        <strain evidence="5">CECT 8979</strain>
    </source>
</reference>
<keyword evidence="5" id="KW-1185">Reference proteome</keyword>
<proteinExistence type="predicted"/>
<gene>
    <name evidence="4" type="ORF">ACFOSX_09095</name>
</gene>
<evidence type="ECO:0000259" key="3">
    <source>
        <dbReference type="Pfam" id="PF18962"/>
    </source>
</evidence>
<evidence type="ECO:0000256" key="2">
    <source>
        <dbReference type="SAM" id="SignalP"/>
    </source>
</evidence>
<comment type="caution">
    <text evidence="4">The sequence shown here is derived from an EMBL/GenBank/DDBJ whole genome shotgun (WGS) entry which is preliminary data.</text>
</comment>
<evidence type="ECO:0000256" key="1">
    <source>
        <dbReference type="ARBA" id="ARBA00022729"/>
    </source>
</evidence>
<evidence type="ECO:0000313" key="4">
    <source>
        <dbReference type="EMBL" id="MFC3877385.1"/>
    </source>
</evidence>
<evidence type="ECO:0000313" key="5">
    <source>
        <dbReference type="Proteomes" id="UP001595812"/>
    </source>
</evidence>
<feature type="chain" id="PRO_5045573471" evidence="2">
    <location>
        <begin position="21"/>
        <end position="577"/>
    </location>
</feature>
<keyword evidence="1 2" id="KW-0732">Signal</keyword>
<dbReference type="InterPro" id="IPR026444">
    <property type="entry name" value="Secre_tail"/>
</dbReference>
<feature type="domain" description="Secretion system C-terminal sorting" evidence="3">
    <location>
        <begin position="506"/>
        <end position="572"/>
    </location>
</feature>
<dbReference type="EMBL" id="JBHSAT010000004">
    <property type="protein sequence ID" value="MFC3877385.1"/>
    <property type="molecule type" value="Genomic_DNA"/>
</dbReference>
<protein>
    <submittedName>
        <fullName evidence="4">T9SS type A sorting domain-containing protein</fullName>
    </submittedName>
</protein>